<accession>X1E2G9</accession>
<organism evidence="1">
    <name type="scientific">marine sediment metagenome</name>
    <dbReference type="NCBI Taxonomy" id="412755"/>
    <lineage>
        <taxon>unclassified sequences</taxon>
        <taxon>metagenomes</taxon>
        <taxon>ecological metagenomes</taxon>
    </lineage>
</organism>
<evidence type="ECO:0000313" key="1">
    <source>
        <dbReference type="EMBL" id="GAH02863.1"/>
    </source>
</evidence>
<reference evidence="1" key="1">
    <citation type="journal article" date="2014" name="Front. Microbiol.">
        <title>High frequency of phylogenetically diverse reductive dehalogenase-homologous genes in deep subseafloor sedimentary metagenomes.</title>
        <authorList>
            <person name="Kawai M."/>
            <person name="Futagami T."/>
            <person name="Toyoda A."/>
            <person name="Takaki Y."/>
            <person name="Nishi S."/>
            <person name="Hori S."/>
            <person name="Arai W."/>
            <person name="Tsubouchi T."/>
            <person name="Morono Y."/>
            <person name="Uchiyama I."/>
            <person name="Ito T."/>
            <person name="Fujiyama A."/>
            <person name="Inagaki F."/>
            <person name="Takami H."/>
        </authorList>
    </citation>
    <scope>NUCLEOTIDE SEQUENCE</scope>
    <source>
        <strain evidence="1">Expedition CK06-06</strain>
    </source>
</reference>
<comment type="caution">
    <text evidence="1">The sequence shown here is derived from an EMBL/GenBank/DDBJ whole genome shotgun (WGS) entry which is preliminary data.</text>
</comment>
<name>X1E2G9_9ZZZZ</name>
<feature type="non-terminal residue" evidence="1">
    <location>
        <position position="1"/>
    </location>
</feature>
<proteinExistence type="predicted"/>
<dbReference type="EMBL" id="BART01021659">
    <property type="protein sequence ID" value="GAH02863.1"/>
    <property type="molecule type" value="Genomic_DNA"/>
</dbReference>
<gene>
    <name evidence="1" type="ORF">S01H4_39878</name>
</gene>
<sequence length="118" mass="13665">ARNPYGKRLVIDLYKQYNRTIRVSQETDKNILQYAKQVCSGRECVPSLAIAGAILKDIKEYRGDDEITIYRDPLNQYGPCQNGAWPVLWDILFKKRLNIENAFFCIAPYISFIFVSPI</sequence>
<protein>
    <submittedName>
        <fullName evidence="1">Uncharacterized protein</fullName>
    </submittedName>
</protein>
<dbReference type="AlphaFoldDB" id="X1E2G9"/>